<dbReference type="InterPro" id="IPR029058">
    <property type="entry name" value="AB_hydrolase_fold"/>
</dbReference>
<dbReference type="PANTHER" id="PTHR45763:SF46">
    <property type="entry name" value="AB HYDROLASE-1 DOMAIN-CONTAINING PROTEIN"/>
    <property type="match status" value="1"/>
</dbReference>
<gene>
    <name evidence="3" type="ORF">K505DRAFT_326672</name>
</gene>
<feature type="region of interest" description="Disordered" evidence="1">
    <location>
        <begin position="1"/>
        <end position="22"/>
    </location>
</feature>
<dbReference type="EMBL" id="MU002006">
    <property type="protein sequence ID" value="KAF2791695.1"/>
    <property type="molecule type" value="Genomic_DNA"/>
</dbReference>
<protein>
    <submittedName>
        <fullName evidence="3">Alpha/beta-hydrolase</fullName>
    </submittedName>
</protein>
<reference evidence="3" key="1">
    <citation type="journal article" date="2020" name="Stud. Mycol.">
        <title>101 Dothideomycetes genomes: a test case for predicting lifestyles and emergence of pathogens.</title>
        <authorList>
            <person name="Haridas S."/>
            <person name="Albert R."/>
            <person name="Binder M."/>
            <person name="Bloem J."/>
            <person name="Labutti K."/>
            <person name="Salamov A."/>
            <person name="Andreopoulos B."/>
            <person name="Baker S."/>
            <person name="Barry K."/>
            <person name="Bills G."/>
            <person name="Bluhm B."/>
            <person name="Cannon C."/>
            <person name="Castanera R."/>
            <person name="Culley D."/>
            <person name="Daum C."/>
            <person name="Ezra D."/>
            <person name="Gonzalez J."/>
            <person name="Henrissat B."/>
            <person name="Kuo A."/>
            <person name="Liang C."/>
            <person name="Lipzen A."/>
            <person name="Lutzoni F."/>
            <person name="Magnuson J."/>
            <person name="Mondo S."/>
            <person name="Nolan M."/>
            <person name="Ohm R."/>
            <person name="Pangilinan J."/>
            <person name="Park H.-J."/>
            <person name="Ramirez L."/>
            <person name="Alfaro M."/>
            <person name="Sun H."/>
            <person name="Tritt A."/>
            <person name="Yoshinaga Y."/>
            <person name="Zwiers L.-H."/>
            <person name="Turgeon B."/>
            <person name="Goodwin S."/>
            <person name="Spatafora J."/>
            <person name="Crous P."/>
            <person name="Grigoriev I."/>
        </authorList>
    </citation>
    <scope>NUCLEOTIDE SEQUENCE</scope>
    <source>
        <strain evidence="3">CBS 109.77</strain>
    </source>
</reference>
<keyword evidence="3" id="KW-0378">Hydrolase</keyword>
<dbReference type="Pfam" id="PF00561">
    <property type="entry name" value="Abhydrolase_1"/>
    <property type="match status" value="1"/>
</dbReference>
<evidence type="ECO:0000313" key="4">
    <source>
        <dbReference type="Proteomes" id="UP000799757"/>
    </source>
</evidence>
<evidence type="ECO:0000313" key="3">
    <source>
        <dbReference type="EMBL" id="KAF2791695.1"/>
    </source>
</evidence>
<feature type="domain" description="AB hydrolase-1" evidence="2">
    <location>
        <begin position="49"/>
        <end position="309"/>
    </location>
</feature>
<accession>A0A6A6X6J2</accession>
<dbReference type="SUPFAM" id="SSF53474">
    <property type="entry name" value="alpha/beta-Hydrolases"/>
    <property type="match status" value="1"/>
</dbReference>
<proteinExistence type="predicted"/>
<keyword evidence="4" id="KW-1185">Reference proteome</keyword>
<dbReference type="PANTHER" id="PTHR45763">
    <property type="entry name" value="HYDROLASE, ALPHA/BETA FOLD FAMILY PROTEIN, EXPRESSED-RELATED"/>
    <property type="match status" value="1"/>
</dbReference>
<dbReference type="GO" id="GO:0016787">
    <property type="term" value="F:hydrolase activity"/>
    <property type="evidence" value="ECO:0007669"/>
    <property type="project" value="UniProtKB-KW"/>
</dbReference>
<organism evidence="3 4">
    <name type="scientific">Melanomma pulvis-pyrius CBS 109.77</name>
    <dbReference type="NCBI Taxonomy" id="1314802"/>
    <lineage>
        <taxon>Eukaryota</taxon>
        <taxon>Fungi</taxon>
        <taxon>Dikarya</taxon>
        <taxon>Ascomycota</taxon>
        <taxon>Pezizomycotina</taxon>
        <taxon>Dothideomycetes</taxon>
        <taxon>Pleosporomycetidae</taxon>
        <taxon>Pleosporales</taxon>
        <taxon>Melanommataceae</taxon>
        <taxon>Melanomma</taxon>
    </lineage>
</organism>
<dbReference type="AlphaFoldDB" id="A0A6A6X6J2"/>
<evidence type="ECO:0000256" key="1">
    <source>
        <dbReference type="SAM" id="MobiDB-lite"/>
    </source>
</evidence>
<dbReference type="OrthoDB" id="294702at2759"/>
<dbReference type="Gene3D" id="3.40.50.1820">
    <property type="entry name" value="alpha/beta hydrolase"/>
    <property type="match status" value="1"/>
</dbReference>
<dbReference type="Proteomes" id="UP000799757">
    <property type="component" value="Unassembled WGS sequence"/>
</dbReference>
<sequence>MASETPVETPQPPIAPNQAKDPVETFTLKDGRTLAYARYGASIGSRTLPIFYFNGTPGSHLECQLLNQPALNLGTPLIATDRPGFGRSSWQDNRTLLQWPQDILELADHLGISKFGVLGLSGGGPYVLACLHEIPRERLIAATVVSGMYPLTFGTAGMMWQTRALFWVAGISTWIAEKMIDLTMGRMLRNTDPQKLIKQIESQSATLPQPKADKECMKQILEDDVLSGAYIGSTKEALRISSKGAAWEFWLLGSDWGFKFEDLDASRLTIWHGGLDVNVPVGMPDKAVELLPNTAYKRMDSEGHLSLIVRHNDDVLSHLLKKL</sequence>
<dbReference type="InterPro" id="IPR000073">
    <property type="entry name" value="AB_hydrolase_1"/>
</dbReference>
<evidence type="ECO:0000259" key="2">
    <source>
        <dbReference type="Pfam" id="PF00561"/>
    </source>
</evidence>
<name>A0A6A6X6J2_9PLEO</name>